<gene>
    <name evidence="1" type="ORF">IZ6_15930</name>
</gene>
<reference evidence="1 2" key="1">
    <citation type="submission" date="2020-08" db="EMBL/GenBank/DDBJ databases">
        <title>Genome sequence of Rhizobiales bacterium strain IZ6.</title>
        <authorList>
            <person name="Nakai R."/>
            <person name="Naganuma T."/>
        </authorList>
    </citation>
    <scope>NUCLEOTIDE SEQUENCE [LARGE SCALE GENOMIC DNA]</scope>
    <source>
        <strain evidence="1 2">IZ6</strain>
    </source>
</reference>
<evidence type="ECO:0000313" key="2">
    <source>
        <dbReference type="Proteomes" id="UP000515317"/>
    </source>
</evidence>
<keyword evidence="2" id="KW-1185">Reference proteome</keyword>
<evidence type="ECO:0000313" key="1">
    <source>
        <dbReference type="EMBL" id="BCJ90858.1"/>
    </source>
</evidence>
<dbReference type="GO" id="GO:0003677">
    <property type="term" value="F:DNA binding"/>
    <property type="evidence" value="ECO:0007669"/>
    <property type="project" value="InterPro"/>
</dbReference>
<proteinExistence type="predicted"/>
<organism evidence="1 2">
    <name type="scientific">Terrihabitans soli</name>
    <dbReference type="NCBI Taxonomy" id="708113"/>
    <lineage>
        <taxon>Bacteria</taxon>
        <taxon>Pseudomonadati</taxon>
        <taxon>Pseudomonadota</taxon>
        <taxon>Alphaproteobacteria</taxon>
        <taxon>Hyphomicrobiales</taxon>
        <taxon>Terrihabitans</taxon>
    </lineage>
</organism>
<dbReference type="PANTHER" id="PTHR38767">
    <property type="entry name" value="DNA POLYMERASE III SUBUNIT CHI"/>
    <property type="match status" value="1"/>
</dbReference>
<accession>A0A6S6QWG0</accession>
<dbReference type="GO" id="GO:0003887">
    <property type="term" value="F:DNA-directed DNA polymerase activity"/>
    <property type="evidence" value="ECO:0007669"/>
    <property type="project" value="InterPro"/>
</dbReference>
<dbReference type="GO" id="GO:0006260">
    <property type="term" value="P:DNA replication"/>
    <property type="evidence" value="ECO:0007669"/>
    <property type="project" value="InterPro"/>
</dbReference>
<dbReference type="Gene3D" id="3.40.50.10110">
    <property type="entry name" value="DNA polymerase III subunit chi"/>
    <property type="match status" value="1"/>
</dbReference>
<dbReference type="Proteomes" id="UP000515317">
    <property type="component" value="Chromosome"/>
</dbReference>
<dbReference type="EMBL" id="AP023361">
    <property type="protein sequence ID" value="BCJ90858.1"/>
    <property type="molecule type" value="Genomic_DNA"/>
</dbReference>
<dbReference type="PANTHER" id="PTHR38767:SF1">
    <property type="entry name" value="DNA POLYMERASE III SUBUNIT CHI"/>
    <property type="match status" value="1"/>
</dbReference>
<dbReference type="InterPro" id="IPR036768">
    <property type="entry name" value="PolIII_chi_sf"/>
</dbReference>
<dbReference type="NCBIfam" id="NF004347">
    <property type="entry name" value="PRK05728.1-4"/>
    <property type="match status" value="1"/>
</dbReference>
<dbReference type="AlphaFoldDB" id="A0A6S6QWG0"/>
<name>A0A6S6QWG0_9HYPH</name>
<dbReference type="GO" id="GO:0032298">
    <property type="term" value="P:positive regulation of DNA-templated DNA replication initiation"/>
    <property type="evidence" value="ECO:0007669"/>
    <property type="project" value="TreeGrafter"/>
</dbReference>
<dbReference type="InterPro" id="IPR007459">
    <property type="entry name" value="DNA_pol3_chi"/>
</dbReference>
<dbReference type="RefSeq" id="WP_222877457.1">
    <property type="nucleotide sequence ID" value="NZ_AP023361.1"/>
</dbReference>
<dbReference type="SUPFAM" id="SSF102400">
    <property type="entry name" value="DNA polymerase III chi subunit"/>
    <property type="match status" value="1"/>
</dbReference>
<sequence>MAEVLFYHLQNQPLERVLPVLLGKCLERGWKVVVQAETQERVKALDDALWTFADESFLPHGTVEDGTPETQPILLTTTDSNPNAAEVRVLVEGAAGPDLAEYARALVLFDGGNDDALARERERWKELKAAGHQVTYWQQDDNGRWEKKA</sequence>
<protein>
    <submittedName>
        <fullName evidence="1">DNA polymerase III subunit chi</fullName>
    </submittedName>
</protein>
<dbReference type="KEGG" id="tso:IZ6_15930"/>
<dbReference type="Pfam" id="PF04364">
    <property type="entry name" value="DNA_pol3_chi"/>
    <property type="match status" value="1"/>
</dbReference>